<evidence type="ECO:0000313" key="7">
    <source>
        <dbReference type="EMBL" id="THU72371.1"/>
    </source>
</evidence>
<dbReference type="SUPFAM" id="SSF52833">
    <property type="entry name" value="Thioredoxin-like"/>
    <property type="match status" value="1"/>
</dbReference>
<comment type="similarity">
    <text evidence="1">Belongs to the GST superfamily. Phi family.</text>
</comment>
<dbReference type="GO" id="GO:0005737">
    <property type="term" value="C:cytoplasm"/>
    <property type="evidence" value="ECO:0007669"/>
    <property type="project" value="TreeGrafter"/>
</dbReference>
<dbReference type="InterPro" id="IPR004046">
    <property type="entry name" value="GST_C"/>
</dbReference>
<dbReference type="GO" id="GO:0006749">
    <property type="term" value="P:glutathione metabolic process"/>
    <property type="evidence" value="ECO:0007669"/>
    <property type="project" value="TreeGrafter"/>
</dbReference>
<accession>A0A4S8KB91</accession>
<dbReference type="SFLD" id="SFLDG00358">
    <property type="entry name" value="Main_(cytGST)"/>
    <property type="match status" value="1"/>
</dbReference>
<dbReference type="Gene3D" id="3.40.30.10">
    <property type="entry name" value="Glutaredoxin"/>
    <property type="match status" value="1"/>
</dbReference>
<dbReference type="EMBL" id="PYDT01000001">
    <property type="protein sequence ID" value="THU72371.1"/>
    <property type="molecule type" value="Genomic_DNA"/>
</dbReference>
<dbReference type="SUPFAM" id="SSF47616">
    <property type="entry name" value="GST C-terminal domain-like"/>
    <property type="match status" value="1"/>
</dbReference>
<dbReference type="STRING" id="52838.A0A4S8KB91"/>
<dbReference type="GO" id="GO:0009636">
    <property type="term" value="P:response to toxic substance"/>
    <property type="evidence" value="ECO:0007669"/>
    <property type="project" value="UniProtKB-ARBA"/>
</dbReference>
<evidence type="ECO:0000259" key="5">
    <source>
        <dbReference type="PROSITE" id="PS50404"/>
    </source>
</evidence>
<dbReference type="AlphaFoldDB" id="A0A4S8KB91"/>
<dbReference type="EC" id="2.5.1.18" evidence="2"/>
<dbReference type="GO" id="GO:0004364">
    <property type="term" value="F:glutathione transferase activity"/>
    <property type="evidence" value="ECO:0007669"/>
    <property type="project" value="UniProtKB-EC"/>
</dbReference>
<dbReference type="FunFam" id="1.20.1050.10:FF:000004">
    <property type="entry name" value="Glutathione S-transferase F2"/>
    <property type="match status" value="1"/>
</dbReference>
<dbReference type="PANTHER" id="PTHR43900:SF54">
    <property type="entry name" value="GLUTATHIONE S-TRANSFERASE F12"/>
    <property type="match status" value="1"/>
</dbReference>
<dbReference type="PROSITE" id="PS50404">
    <property type="entry name" value="GST_NTER"/>
    <property type="match status" value="1"/>
</dbReference>
<dbReference type="SFLD" id="SFLDS00019">
    <property type="entry name" value="Glutathione_Transferase_(cytos"/>
    <property type="match status" value="1"/>
</dbReference>
<dbReference type="InterPro" id="IPR010987">
    <property type="entry name" value="Glutathione-S-Trfase_C-like"/>
</dbReference>
<evidence type="ECO:0000259" key="6">
    <source>
        <dbReference type="PROSITE" id="PS50405"/>
    </source>
</evidence>
<comment type="catalytic activity">
    <reaction evidence="4">
        <text>RX + glutathione = an S-substituted glutathione + a halide anion + H(+)</text>
        <dbReference type="Rhea" id="RHEA:16437"/>
        <dbReference type="ChEBI" id="CHEBI:15378"/>
        <dbReference type="ChEBI" id="CHEBI:16042"/>
        <dbReference type="ChEBI" id="CHEBI:17792"/>
        <dbReference type="ChEBI" id="CHEBI:57925"/>
        <dbReference type="ChEBI" id="CHEBI:90779"/>
        <dbReference type="EC" id="2.5.1.18"/>
    </reaction>
</comment>
<dbReference type="Pfam" id="PF02798">
    <property type="entry name" value="GST_N"/>
    <property type="match status" value="1"/>
</dbReference>
<dbReference type="InterPro" id="IPR004045">
    <property type="entry name" value="Glutathione_S-Trfase_N"/>
</dbReference>
<gene>
    <name evidence="7" type="ORF">C4D60_Mb04t11420</name>
</gene>
<evidence type="ECO:0000256" key="1">
    <source>
        <dbReference type="ARBA" id="ARBA00010128"/>
    </source>
</evidence>
<dbReference type="InterPro" id="IPR036249">
    <property type="entry name" value="Thioredoxin-like_sf"/>
</dbReference>
<organism evidence="7 8">
    <name type="scientific">Musa balbisiana</name>
    <name type="common">Banana</name>
    <dbReference type="NCBI Taxonomy" id="52838"/>
    <lineage>
        <taxon>Eukaryota</taxon>
        <taxon>Viridiplantae</taxon>
        <taxon>Streptophyta</taxon>
        <taxon>Embryophyta</taxon>
        <taxon>Tracheophyta</taxon>
        <taxon>Spermatophyta</taxon>
        <taxon>Magnoliopsida</taxon>
        <taxon>Liliopsida</taxon>
        <taxon>Zingiberales</taxon>
        <taxon>Musaceae</taxon>
        <taxon>Musa</taxon>
    </lineage>
</organism>
<evidence type="ECO:0000313" key="8">
    <source>
        <dbReference type="Proteomes" id="UP000317650"/>
    </source>
</evidence>
<dbReference type="Proteomes" id="UP000317650">
    <property type="component" value="Chromosome 4"/>
</dbReference>
<dbReference type="Gene3D" id="1.20.1050.10">
    <property type="match status" value="1"/>
</dbReference>
<dbReference type="InterPro" id="IPR040079">
    <property type="entry name" value="Glutathione_S-Trfase"/>
</dbReference>
<proteinExistence type="inferred from homology"/>
<evidence type="ECO:0000256" key="3">
    <source>
        <dbReference type="ARBA" id="ARBA00022679"/>
    </source>
</evidence>
<comment type="caution">
    <text evidence="7">The sequence shown here is derived from an EMBL/GenBank/DDBJ whole genome shotgun (WGS) entry which is preliminary data.</text>
</comment>
<protein>
    <recommendedName>
        <fullName evidence="2">glutathione transferase</fullName>
        <ecNumber evidence="2">2.5.1.18</ecNumber>
    </recommendedName>
</protein>
<dbReference type="InterPro" id="IPR036282">
    <property type="entry name" value="Glutathione-S-Trfase_C_sf"/>
</dbReference>
<dbReference type="InterPro" id="IPR034347">
    <property type="entry name" value="GST_Phi_C"/>
</dbReference>
<sequence>MRMPTTRATSSLQMMPRFHPPYISPSDSGTTCFQATRRRLGYLERSLGNEKMVVKVYGKAQAVCPQRVMHCLVEKGVPFELVHIDIDTMEHKRPEFLQKQVALPFPFFPLYVALAFSDPVSFLSHSGRSPTSLTETWSSSVNTFSLTSCESRAIVRYLAAKYVDRGPNLLGRTLEERAKVDQWLDVEAINYNPWAFPIVFNLFVLPIRGLPANKADAGAAVDKLNKVLEVYEKQLSKTKYLAGDEFTLADLTHIPATRYIVENCGLSHLLDDKKHVKGWWEDITGRPAWKKVMSFVETGGSNYSP</sequence>
<feature type="domain" description="GST C-terminal" evidence="6">
    <location>
        <begin position="173"/>
        <end position="305"/>
    </location>
</feature>
<dbReference type="CDD" id="cd03187">
    <property type="entry name" value="GST_C_Phi"/>
    <property type="match status" value="1"/>
</dbReference>
<feature type="domain" description="GST N-terminal" evidence="5">
    <location>
        <begin position="52"/>
        <end position="166"/>
    </location>
</feature>
<name>A0A4S8KB91_MUSBA</name>
<evidence type="ECO:0000256" key="2">
    <source>
        <dbReference type="ARBA" id="ARBA00012452"/>
    </source>
</evidence>
<keyword evidence="8" id="KW-1185">Reference proteome</keyword>
<keyword evidence="3" id="KW-0808">Transferase</keyword>
<reference evidence="7 8" key="1">
    <citation type="journal article" date="2019" name="Nat. Plants">
        <title>Genome sequencing of Musa balbisiana reveals subgenome evolution and function divergence in polyploid bananas.</title>
        <authorList>
            <person name="Yao X."/>
        </authorList>
    </citation>
    <scope>NUCLEOTIDE SEQUENCE [LARGE SCALE GENOMIC DNA]</scope>
    <source>
        <strain evidence="8">cv. DH-PKW</strain>
        <tissue evidence="7">Leaves</tissue>
    </source>
</reference>
<dbReference type="PROSITE" id="PS50405">
    <property type="entry name" value="GST_CTER"/>
    <property type="match status" value="1"/>
</dbReference>
<dbReference type="Pfam" id="PF00043">
    <property type="entry name" value="GST_C"/>
    <property type="match status" value="1"/>
</dbReference>
<dbReference type="GO" id="GO:0043295">
    <property type="term" value="F:glutathione binding"/>
    <property type="evidence" value="ECO:0007669"/>
    <property type="project" value="TreeGrafter"/>
</dbReference>
<evidence type="ECO:0000256" key="4">
    <source>
        <dbReference type="ARBA" id="ARBA00047960"/>
    </source>
</evidence>
<dbReference type="PANTHER" id="PTHR43900">
    <property type="entry name" value="GLUTATHIONE S-TRANSFERASE RHO"/>
    <property type="match status" value="1"/>
</dbReference>